<evidence type="ECO:0000313" key="1">
    <source>
        <dbReference type="EMBL" id="BCJ44703.1"/>
    </source>
</evidence>
<name>A0ABM7LZC6_9ACTN</name>
<sequence>MARFRRVETPHTDWCTRDHRCGVNEHRSADIIADAAGGRAIITRVRAADVDYAEIRIRVPLSRSESAAREQLGTALHLCRELLTAVAAIMPSALARRTDRWAIGRQAA</sequence>
<gene>
    <name evidence="1" type="ORF">Aiant_53600</name>
</gene>
<reference evidence="1 2" key="1">
    <citation type="submission" date="2020-08" db="EMBL/GenBank/DDBJ databases">
        <title>Whole genome shotgun sequence of Actinoplanes ianthinogenes NBRC 13996.</title>
        <authorList>
            <person name="Komaki H."/>
            <person name="Tamura T."/>
        </authorList>
    </citation>
    <scope>NUCLEOTIDE SEQUENCE [LARGE SCALE GENOMIC DNA]</scope>
    <source>
        <strain evidence="1 2">NBRC 13996</strain>
    </source>
</reference>
<dbReference type="Proteomes" id="UP000676967">
    <property type="component" value="Chromosome"/>
</dbReference>
<accession>A0ABM7LZC6</accession>
<dbReference type="EMBL" id="AP023356">
    <property type="protein sequence ID" value="BCJ44703.1"/>
    <property type="molecule type" value="Genomic_DNA"/>
</dbReference>
<protein>
    <submittedName>
        <fullName evidence="1">Uncharacterized protein</fullName>
    </submittedName>
</protein>
<proteinExistence type="predicted"/>
<keyword evidence="2" id="KW-1185">Reference proteome</keyword>
<evidence type="ECO:0000313" key="2">
    <source>
        <dbReference type="Proteomes" id="UP000676967"/>
    </source>
</evidence>
<organism evidence="1 2">
    <name type="scientific">Actinoplanes ianthinogenes</name>
    <dbReference type="NCBI Taxonomy" id="122358"/>
    <lineage>
        <taxon>Bacteria</taxon>
        <taxon>Bacillati</taxon>
        <taxon>Actinomycetota</taxon>
        <taxon>Actinomycetes</taxon>
        <taxon>Micromonosporales</taxon>
        <taxon>Micromonosporaceae</taxon>
        <taxon>Actinoplanes</taxon>
    </lineage>
</organism>